<dbReference type="GO" id="GO:0008270">
    <property type="term" value="F:zinc ion binding"/>
    <property type="evidence" value="ECO:0007669"/>
    <property type="project" value="UniProtKB-KW"/>
</dbReference>
<feature type="compositionally biased region" description="Basic and acidic residues" evidence="2">
    <location>
        <begin position="330"/>
        <end position="347"/>
    </location>
</feature>
<reference evidence="4" key="2">
    <citation type="submission" date="2023-05" db="EMBL/GenBank/DDBJ databases">
        <authorList>
            <consortium name="Lawrence Berkeley National Laboratory"/>
            <person name="Steindorff A."/>
            <person name="Hensen N."/>
            <person name="Bonometti L."/>
            <person name="Westerberg I."/>
            <person name="Brannstrom I.O."/>
            <person name="Guillou S."/>
            <person name="Cros-Aarteil S."/>
            <person name="Calhoun S."/>
            <person name="Haridas S."/>
            <person name="Kuo A."/>
            <person name="Mondo S."/>
            <person name="Pangilinan J."/>
            <person name="Riley R."/>
            <person name="Labutti K."/>
            <person name="Andreopoulos B."/>
            <person name="Lipzen A."/>
            <person name="Chen C."/>
            <person name="Yanf M."/>
            <person name="Daum C."/>
            <person name="Ng V."/>
            <person name="Clum A."/>
            <person name="Ohm R."/>
            <person name="Martin F."/>
            <person name="Silar P."/>
            <person name="Natvig D."/>
            <person name="Lalanne C."/>
            <person name="Gautier V."/>
            <person name="Ament-Velasquez S.L."/>
            <person name="Kruys A."/>
            <person name="Hutchinson M.I."/>
            <person name="Powell A.J."/>
            <person name="Barry K."/>
            <person name="Miller A.N."/>
            <person name="Grigoriev I.V."/>
            <person name="Debuchy R."/>
            <person name="Gladieux P."/>
            <person name="Thoren M.H."/>
            <person name="Johannesson H."/>
        </authorList>
    </citation>
    <scope>NUCLEOTIDE SEQUENCE</scope>
    <source>
        <strain evidence="4">CBS 990.96</strain>
    </source>
</reference>
<accession>A0AAN7BTC2</accession>
<keyword evidence="5" id="KW-1185">Reference proteome</keyword>
<keyword evidence="1" id="KW-0862">Zinc</keyword>
<feature type="compositionally biased region" description="Low complexity" evidence="2">
    <location>
        <begin position="369"/>
        <end position="382"/>
    </location>
</feature>
<feature type="compositionally biased region" description="Pro residues" evidence="2">
    <location>
        <begin position="95"/>
        <end position="105"/>
    </location>
</feature>
<feature type="compositionally biased region" description="Basic and acidic residues" evidence="2">
    <location>
        <begin position="57"/>
        <end position="80"/>
    </location>
</feature>
<evidence type="ECO:0000256" key="1">
    <source>
        <dbReference type="PROSITE-ProRule" id="PRU00047"/>
    </source>
</evidence>
<sequence>MSSFDRNNQGSSRGGRGGGRRGRGGAGGRGGFYRSHPQTIWDRQPPDDNEPSQLIRQGDHRRIAENLRTGYYDRRPEDNTRPQSASSRPPASSSPRPPPPPPPPRSEQKPTESESDQTRRSKTMADNIDPRRQGVESATRNPRSPPRSRILVTDLSPHRNLTQLPQLPQLPPDESQEEYCENCGRQGHLLSRCVKLDPQSSDLHGCPMCETTAHSFDNCRTIPRMESRDFFEYLVERRGGRGPIRTRKYDWLNYVKNNVGIARYPWTRQYAKEWQRNNPTFWENYDYLHLPYWIGVEIDPLTATKERIVASIEDGELAAQTYTRTLPSDAPRHRYDYDDKGKSKMDESQQLQQSPLINREYLAAQIGQSSSSLSSRAPRDSSGPSNRSWGFYPETRLSPPRPSYDTQHWSWSRSRDRRRRDRYDHYAPSYDNRQESARPQDQGRSSSSRRSASPTKERRNLRPQSPPDRGRR</sequence>
<dbReference type="InterPro" id="IPR036875">
    <property type="entry name" value="Znf_CCHC_sf"/>
</dbReference>
<dbReference type="AlphaFoldDB" id="A0AAN7BTC2"/>
<feature type="region of interest" description="Disordered" evidence="2">
    <location>
        <begin position="367"/>
        <end position="472"/>
    </location>
</feature>
<feature type="region of interest" description="Disordered" evidence="2">
    <location>
        <begin position="322"/>
        <end position="352"/>
    </location>
</feature>
<protein>
    <recommendedName>
        <fullName evidence="3">CCHC-type domain-containing protein</fullName>
    </recommendedName>
</protein>
<evidence type="ECO:0000313" key="4">
    <source>
        <dbReference type="EMBL" id="KAK4229184.1"/>
    </source>
</evidence>
<dbReference type="PROSITE" id="PS50158">
    <property type="entry name" value="ZF_CCHC"/>
    <property type="match status" value="1"/>
</dbReference>
<dbReference type="GO" id="GO:0003676">
    <property type="term" value="F:nucleic acid binding"/>
    <property type="evidence" value="ECO:0007669"/>
    <property type="project" value="InterPro"/>
</dbReference>
<organism evidence="4 5">
    <name type="scientific">Podospora fimiseda</name>
    <dbReference type="NCBI Taxonomy" id="252190"/>
    <lineage>
        <taxon>Eukaryota</taxon>
        <taxon>Fungi</taxon>
        <taxon>Dikarya</taxon>
        <taxon>Ascomycota</taxon>
        <taxon>Pezizomycotina</taxon>
        <taxon>Sordariomycetes</taxon>
        <taxon>Sordariomycetidae</taxon>
        <taxon>Sordariales</taxon>
        <taxon>Podosporaceae</taxon>
        <taxon>Podospora</taxon>
    </lineage>
</organism>
<dbReference type="Proteomes" id="UP001301958">
    <property type="component" value="Unassembled WGS sequence"/>
</dbReference>
<keyword evidence="1" id="KW-0479">Metal-binding</keyword>
<feature type="region of interest" description="Disordered" evidence="2">
    <location>
        <begin position="1"/>
        <end position="175"/>
    </location>
</feature>
<feature type="compositionally biased region" description="Low complexity" evidence="2">
    <location>
        <begin position="81"/>
        <end position="94"/>
    </location>
</feature>
<evidence type="ECO:0000259" key="3">
    <source>
        <dbReference type="PROSITE" id="PS50158"/>
    </source>
</evidence>
<comment type="caution">
    <text evidence="4">The sequence shown here is derived from an EMBL/GenBank/DDBJ whole genome shotgun (WGS) entry which is preliminary data.</text>
</comment>
<feature type="domain" description="CCHC-type" evidence="3">
    <location>
        <begin position="180"/>
        <end position="193"/>
    </location>
</feature>
<dbReference type="EMBL" id="MU865310">
    <property type="protein sequence ID" value="KAK4229184.1"/>
    <property type="molecule type" value="Genomic_DNA"/>
</dbReference>
<evidence type="ECO:0000313" key="5">
    <source>
        <dbReference type="Proteomes" id="UP001301958"/>
    </source>
</evidence>
<feature type="compositionally biased region" description="Basic and acidic residues" evidence="2">
    <location>
        <begin position="106"/>
        <end position="119"/>
    </location>
</feature>
<name>A0AAN7BTC2_9PEZI</name>
<evidence type="ECO:0000256" key="2">
    <source>
        <dbReference type="SAM" id="MobiDB-lite"/>
    </source>
</evidence>
<gene>
    <name evidence="4" type="ORF">QBC38DRAFT_521519</name>
</gene>
<keyword evidence="1" id="KW-0863">Zinc-finger</keyword>
<dbReference type="SUPFAM" id="SSF57756">
    <property type="entry name" value="Retrovirus zinc finger-like domains"/>
    <property type="match status" value="1"/>
</dbReference>
<reference evidence="4" key="1">
    <citation type="journal article" date="2023" name="Mol. Phylogenet. Evol.">
        <title>Genome-scale phylogeny and comparative genomics of the fungal order Sordariales.</title>
        <authorList>
            <person name="Hensen N."/>
            <person name="Bonometti L."/>
            <person name="Westerberg I."/>
            <person name="Brannstrom I.O."/>
            <person name="Guillou S."/>
            <person name="Cros-Aarteil S."/>
            <person name="Calhoun S."/>
            <person name="Haridas S."/>
            <person name="Kuo A."/>
            <person name="Mondo S."/>
            <person name="Pangilinan J."/>
            <person name="Riley R."/>
            <person name="LaButti K."/>
            <person name="Andreopoulos B."/>
            <person name="Lipzen A."/>
            <person name="Chen C."/>
            <person name="Yan M."/>
            <person name="Daum C."/>
            <person name="Ng V."/>
            <person name="Clum A."/>
            <person name="Steindorff A."/>
            <person name="Ohm R.A."/>
            <person name="Martin F."/>
            <person name="Silar P."/>
            <person name="Natvig D.O."/>
            <person name="Lalanne C."/>
            <person name="Gautier V."/>
            <person name="Ament-Velasquez S.L."/>
            <person name="Kruys A."/>
            <person name="Hutchinson M.I."/>
            <person name="Powell A.J."/>
            <person name="Barry K."/>
            <person name="Miller A.N."/>
            <person name="Grigoriev I.V."/>
            <person name="Debuchy R."/>
            <person name="Gladieux P."/>
            <person name="Hiltunen Thoren M."/>
            <person name="Johannesson H."/>
        </authorList>
    </citation>
    <scope>NUCLEOTIDE SEQUENCE</scope>
    <source>
        <strain evidence="4">CBS 990.96</strain>
    </source>
</reference>
<proteinExistence type="predicted"/>
<dbReference type="InterPro" id="IPR001878">
    <property type="entry name" value="Znf_CCHC"/>
</dbReference>
<feature type="compositionally biased region" description="Low complexity" evidence="2">
    <location>
        <begin position="444"/>
        <end position="453"/>
    </location>
</feature>